<proteinExistence type="inferred from homology"/>
<dbReference type="InterPro" id="IPR000794">
    <property type="entry name" value="Beta-ketoacyl_synthase"/>
</dbReference>
<dbReference type="InterPro" id="IPR014030">
    <property type="entry name" value="Ketoacyl_synth_N"/>
</dbReference>
<dbReference type="NCBIfam" id="NF006618">
    <property type="entry name" value="PRK09185.1"/>
    <property type="match status" value="1"/>
</dbReference>
<dbReference type="Gene3D" id="3.40.47.10">
    <property type="match status" value="1"/>
</dbReference>
<dbReference type="InterPro" id="IPR016039">
    <property type="entry name" value="Thiolase-like"/>
</dbReference>
<evidence type="ECO:0000259" key="5">
    <source>
        <dbReference type="PROSITE" id="PS52004"/>
    </source>
</evidence>
<dbReference type="RefSeq" id="WP_066980027.1">
    <property type="nucleotide sequence ID" value="NZ_LUUI01000088.1"/>
</dbReference>
<dbReference type="GO" id="GO:0006633">
    <property type="term" value="P:fatty acid biosynthetic process"/>
    <property type="evidence" value="ECO:0007669"/>
    <property type="project" value="TreeGrafter"/>
</dbReference>
<name>A0A177NHQ5_9GAMM</name>
<dbReference type="PROSITE" id="PS52004">
    <property type="entry name" value="KS3_2"/>
    <property type="match status" value="1"/>
</dbReference>
<evidence type="ECO:0000313" key="6">
    <source>
        <dbReference type="EMBL" id="OAI17392.1"/>
    </source>
</evidence>
<dbReference type="EMBL" id="LUUI01000088">
    <property type="protein sequence ID" value="OAI17392.1"/>
    <property type="molecule type" value="Genomic_DNA"/>
</dbReference>
<comment type="similarity">
    <text evidence="2 4">Belongs to the thiolase-like superfamily. Beta-ketoacyl-ACP synthases family.</text>
</comment>
<dbReference type="AlphaFoldDB" id="A0A177NHQ5"/>
<protein>
    <submittedName>
        <fullName evidence="6">Beta-ketoacyl-[acyl-carrier-protein] synthase II</fullName>
    </submittedName>
</protein>
<organism evidence="6 7">
    <name type="scientific">Methylomonas lenta</name>
    <dbReference type="NCBI Taxonomy" id="980561"/>
    <lineage>
        <taxon>Bacteria</taxon>
        <taxon>Pseudomonadati</taxon>
        <taxon>Pseudomonadota</taxon>
        <taxon>Gammaproteobacteria</taxon>
        <taxon>Methylococcales</taxon>
        <taxon>Methylococcaceae</taxon>
        <taxon>Methylomonas</taxon>
    </lineage>
</organism>
<dbReference type="Pfam" id="PF02801">
    <property type="entry name" value="Ketoacyl-synt_C"/>
    <property type="match status" value="1"/>
</dbReference>
<dbReference type="Proteomes" id="UP000078476">
    <property type="component" value="Unassembled WGS sequence"/>
</dbReference>
<dbReference type="CDD" id="cd00834">
    <property type="entry name" value="KAS_I_II"/>
    <property type="match status" value="1"/>
</dbReference>
<keyword evidence="3 4" id="KW-0808">Transferase</keyword>
<evidence type="ECO:0000256" key="1">
    <source>
        <dbReference type="ARBA" id="ARBA00005189"/>
    </source>
</evidence>
<gene>
    <name evidence="6" type="ORF">A1359_06125</name>
</gene>
<dbReference type="SUPFAM" id="SSF53901">
    <property type="entry name" value="Thiolase-like"/>
    <property type="match status" value="1"/>
</dbReference>
<accession>A0A177NHQ5</accession>
<evidence type="ECO:0000256" key="3">
    <source>
        <dbReference type="ARBA" id="ARBA00022679"/>
    </source>
</evidence>
<evidence type="ECO:0000313" key="7">
    <source>
        <dbReference type="Proteomes" id="UP000078476"/>
    </source>
</evidence>
<dbReference type="Pfam" id="PF00109">
    <property type="entry name" value="ketoacyl-synt"/>
    <property type="match status" value="1"/>
</dbReference>
<dbReference type="STRING" id="980561.A1359_06125"/>
<dbReference type="InterPro" id="IPR020841">
    <property type="entry name" value="PKS_Beta-ketoAc_synthase_dom"/>
</dbReference>
<dbReference type="InterPro" id="IPR014031">
    <property type="entry name" value="Ketoacyl_synth_C"/>
</dbReference>
<sequence length="420" mass="44387">MYLNDLGIICALGAGKSQVLNSWLTGRYNQPCPVPWLDSKIPALRVQTELPAIPSDFKHYACRNNRLLLAALSQIETAVNRAIQQHGPERIGLVIGTSTSGIAEGEQAVTELYRKGQLPANYHYKQQELGGAAEFLSLYLGICGPAYTVSTTCSSSANALISARRLLKLDLCDAVLVGGSDALCCTTLEGFAALGALSKTGCNPFSKNRDGTLIGEGAALFLMSNTPSPIALLGAGTSSDAYHISAPRPDGSCAYQAMQAALDDADLTAEQVDYVNLHGTATWQNDAMESLAVGQLFGNTVPCSSSKPATGHCLGAAGAIEAGLCWLLLSELNSQNRLPPHLWDGVADPEIYPLKFVINPLKPNGPNLDGTDTSTTSDRTLSKGQINRLESHGVKSLQYCFSNSFAFGGNNVCLLLGHPG</sequence>
<dbReference type="SMART" id="SM00825">
    <property type="entry name" value="PKS_KS"/>
    <property type="match status" value="1"/>
</dbReference>
<reference evidence="6 7" key="1">
    <citation type="submission" date="2016-03" db="EMBL/GenBank/DDBJ databases">
        <authorList>
            <person name="Ploux O."/>
        </authorList>
    </citation>
    <scope>NUCLEOTIDE SEQUENCE [LARGE SCALE GENOMIC DNA]</scope>
    <source>
        <strain evidence="6 7">R-45370</strain>
    </source>
</reference>
<dbReference type="PANTHER" id="PTHR11712:SF320">
    <property type="entry name" value="BETA-KETOACYL SYNTHASE"/>
    <property type="match status" value="1"/>
</dbReference>
<feature type="domain" description="Ketosynthase family 3 (KS3)" evidence="5">
    <location>
        <begin position="1"/>
        <end position="418"/>
    </location>
</feature>
<dbReference type="GO" id="GO:0005829">
    <property type="term" value="C:cytosol"/>
    <property type="evidence" value="ECO:0007669"/>
    <property type="project" value="TreeGrafter"/>
</dbReference>
<comment type="pathway">
    <text evidence="1">Lipid metabolism.</text>
</comment>
<evidence type="ECO:0000256" key="2">
    <source>
        <dbReference type="ARBA" id="ARBA00008467"/>
    </source>
</evidence>
<dbReference type="PANTHER" id="PTHR11712">
    <property type="entry name" value="POLYKETIDE SYNTHASE-RELATED"/>
    <property type="match status" value="1"/>
</dbReference>
<keyword evidence="7" id="KW-1185">Reference proteome</keyword>
<evidence type="ECO:0000256" key="4">
    <source>
        <dbReference type="RuleBase" id="RU003694"/>
    </source>
</evidence>
<comment type="caution">
    <text evidence="6">The sequence shown here is derived from an EMBL/GenBank/DDBJ whole genome shotgun (WGS) entry which is preliminary data.</text>
</comment>
<dbReference type="OrthoDB" id="5559162at2"/>
<dbReference type="GO" id="GO:0004315">
    <property type="term" value="F:3-oxoacyl-[acyl-carrier-protein] synthase activity"/>
    <property type="evidence" value="ECO:0007669"/>
    <property type="project" value="TreeGrafter"/>
</dbReference>